<protein>
    <recommendedName>
        <fullName evidence="3">LysR substrate-binding domain-containing protein</fullName>
    </recommendedName>
</protein>
<dbReference type="EMBL" id="JBHEZZ010000003">
    <property type="protein sequence ID" value="MFC1401240.1"/>
    <property type="molecule type" value="Genomic_DNA"/>
</dbReference>
<proteinExistence type="predicted"/>
<dbReference type="Proteomes" id="UP001592528">
    <property type="component" value="Unassembled WGS sequence"/>
</dbReference>
<evidence type="ECO:0008006" key="3">
    <source>
        <dbReference type="Google" id="ProtNLM"/>
    </source>
</evidence>
<sequence>MELEPPRTVPELPANTALLDFLRQQASPPSGPEDWTLGEWQLHTHPDLEGRLADLTPKERLHSPTLTTRTVRAHQERLHCAYGVPVLCYEGIAVAVAMGMRTLLVRLPALPENLKPGEPVPPLTDRDWQSVDPWQGHLITAEGNRRLTGLLRGAIAAARETLR</sequence>
<evidence type="ECO:0000313" key="1">
    <source>
        <dbReference type="EMBL" id="MFC1401240.1"/>
    </source>
</evidence>
<reference evidence="1 2" key="1">
    <citation type="submission" date="2024-09" db="EMBL/GenBank/DDBJ databases">
        <authorList>
            <person name="Lee S.D."/>
        </authorList>
    </citation>
    <scope>NUCLEOTIDE SEQUENCE [LARGE SCALE GENOMIC DNA]</scope>
    <source>
        <strain evidence="1 2">N1-5</strain>
    </source>
</reference>
<accession>A0ABV6UIG9</accession>
<dbReference type="RefSeq" id="WP_030257134.1">
    <property type="nucleotide sequence ID" value="NZ_JBHEZZ010000003.1"/>
</dbReference>
<comment type="caution">
    <text evidence="1">The sequence shown here is derived from an EMBL/GenBank/DDBJ whole genome shotgun (WGS) entry which is preliminary data.</text>
</comment>
<organism evidence="1 2">
    <name type="scientific">Streptacidiphilus cavernicola</name>
    <dbReference type="NCBI Taxonomy" id="3342716"/>
    <lineage>
        <taxon>Bacteria</taxon>
        <taxon>Bacillati</taxon>
        <taxon>Actinomycetota</taxon>
        <taxon>Actinomycetes</taxon>
        <taxon>Kitasatosporales</taxon>
        <taxon>Streptomycetaceae</taxon>
        <taxon>Streptacidiphilus</taxon>
    </lineage>
</organism>
<evidence type="ECO:0000313" key="2">
    <source>
        <dbReference type="Proteomes" id="UP001592528"/>
    </source>
</evidence>
<gene>
    <name evidence="1" type="ORF">ACEZDJ_08060</name>
</gene>
<name>A0ABV6UIG9_9ACTN</name>
<keyword evidence="2" id="KW-1185">Reference proteome</keyword>